<dbReference type="FunCoup" id="A0A7M7KT47">
    <property type="interactions" value="17"/>
</dbReference>
<keyword evidence="6" id="KW-1185">Reference proteome</keyword>
<reference evidence="5" key="1">
    <citation type="submission" date="2021-01" db="UniProtKB">
        <authorList>
            <consortium name="EnsemblMetazoa"/>
        </authorList>
    </citation>
    <scope>IDENTIFICATION</scope>
</reference>
<feature type="domain" description="3-beta hydroxysteroid dehydrogenase/isomerase" evidence="4">
    <location>
        <begin position="32"/>
        <end position="288"/>
    </location>
</feature>
<evidence type="ECO:0000256" key="2">
    <source>
        <dbReference type="ARBA" id="ARBA00023002"/>
    </source>
</evidence>
<dbReference type="InterPro" id="IPR050177">
    <property type="entry name" value="Lipid_A_modif_metabolic_enz"/>
</dbReference>
<proteinExistence type="inferred from homology"/>
<dbReference type="Gene3D" id="3.40.50.720">
    <property type="entry name" value="NAD(P)-binding Rossmann-like Domain"/>
    <property type="match status" value="1"/>
</dbReference>
<sequence>MIMGTDPRKNKGSTNVLWKVPPVARQTTGAVLVTGSSGCLGQHVVKLLQEYDNDCQYIFLFDLVPYVNNLNHSTKKPMKEICGSLTNLQTVREACKGVDCVIHCGALIDISLFPNEKALEEVNVKGTRNIIESCIHESVPYLVFASTTDTVVSSNHIIYGTENTTFVPKNFLMGPYAKSKHHAEQLVLQANNLPLADGSAKLLTCVLRPTTFYGEQDKHFITRIMTIAKLYGNSKIQKVRSTDERLQTTYVGNIAYAHVIAKNALQKNADCAGEIYYITDDTPLEDLYTSIKPYVEAQGSIRVSDSIIPYLLVILIMNISAFVLRLIRPIYQVGEYFPTPAAVRYACTTVFFNRQKAVLRLKYCPYYTHEMSHKNSLGYYKHVKV</sequence>
<keyword evidence="2 3" id="KW-0560">Oxidoreductase</keyword>
<dbReference type="AlphaFoldDB" id="A0A7M7KT47"/>
<comment type="similarity">
    <text evidence="1 3">Belongs to the 3-beta-HSD family.</text>
</comment>
<dbReference type="InterPro" id="IPR002225">
    <property type="entry name" value="3Beta_OHSteriod_DH/Estase"/>
</dbReference>
<name>A0A7M7KT47_VARDE</name>
<dbReference type="PANTHER" id="PTHR43245:SF51">
    <property type="entry name" value="SHORT CHAIN DEHYDROGENASE_REDUCTASE FAMILY 42E, MEMBER 2"/>
    <property type="match status" value="1"/>
</dbReference>
<dbReference type="OrthoDB" id="2735536at2759"/>
<dbReference type="PANTHER" id="PTHR43245">
    <property type="entry name" value="BIFUNCTIONAL POLYMYXIN RESISTANCE PROTEIN ARNA"/>
    <property type="match status" value="1"/>
</dbReference>
<dbReference type="Proteomes" id="UP000594260">
    <property type="component" value="Unplaced"/>
</dbReference>
<dbReference type="KEGG" id="vde:111254724"/>
<dbReference type="GO" id="GO:0016616">
    <property type="term" value="F:oxidoreductase activity, acting on the CH-OH group of donors, NAD or NADP as acceptor"/>
    <property type="evidence" value="ECO:0007669"/>
    <property type="project" value="InterPro"/>
</dbReference>
<evidence type="ECO:0000256" key="3">
    <source>
        <dbReference type="RuleBase" id="RU004475"/>
    </source>
</evidence>
<dbReference type="SUPFAM" id="SSF51735">
    <property type="entry name" value="NAD(P)-binding Rossmann-fold domains"/>
    <property type="match status" value="1"/>
</dbReference>
<dbReference type="EnsemblMetazoa" id="XM_022815871">
    <property type="protein sequence ID" value="XP_022671606"/>
    <property type="gene ID" value="LOC111254724"/>
</dbReference>
<dbReference type="FunFam" id="3.40.50.720:FF:000495">
    <property type="entry name" value="3 hydroxysteroid dehydrogenase, putative"/>
    <property type="match status" value="1"/>
</dbReference>
<dbReference type="Pfam" id="PF01073">
    <property type="entry name" value="3Beta_HSD"/>
    <property type="match status" value="1"/>
</dbReference>
<dbReference type="OMA" id="GDHFKRG"/>
<organism evidence="5 6">
    <name type="scientific">Varroa destructor</name>
    <name type="common">Honeybee mite</name>
    <dbReference type="NCBI Taxonomy" id="109461"/>
    <lineage>
        <taxon>Eukaryota</taxon>
        <taxon>Metazoa</taxon>
        <taxon>Ecdysozoa</taxon>
        <taxon>Arthropoda</taxon>
        <taxon>Chelicerata</taxon>
        <taxon>Arachnida</taxon>
        <taxon>Acari</taxon>
        <taxon>Parasitiformes</taxon>
        <taxon>Mesostigmata</taxon>
        <taxon>Gamasina</taxon>
        <taxon>Dermanyssoidea</taxon>
        <taxon>Varroidae</taxon>
        <taxon>Varroa</taxon>
    </lineage>
</organism>
<dbReference type="InterPro" id="IPR036291">
    <property type="entry name" value="NAD(P)-bd_dom_sf"/>
</dbReference>
<dbReference type="GO" id="GO:0006694">
    <property type="term" value="P:steroid biosynthetic process"/>
    <property type="evidence" value="ECO:0007669"/>
    <property type="project" value="InterPro"/>
</dbReference>
<dbReference type="GeneID" id="111254724"/>
<protein>
    <recommendedName>
        <fullName evidence="4">3-beta hydroxysteroid dehydrogenase/isomerase domain-containing protein</fullName>
    </recommendedName>
</protein>
<evidence type="ECO:0000256" key="1">
    <source>
        <dbReference type="ARBA" id="ARBA00009219"/>
    </source>
</evidence>
<dbReference type="RefSeq" id="XP_022671606.1">
    <property type="nucleotide sequence ID" value="XM_022815871.1"/>
</dbReference>
<evidence type="ECO:0000313" key="6">
    <source>
        <dbReference type="Proteomes" id="UP000594260"/>
    </source>
</evidence>
<accession>A0A7M7KT47</accession>
<evidence type="ECO:0000259" key="4">
    <source>
        <dbReference type="Pfam" id="PF01073"/>
    </source>
</evidence>
<evidence type="ECO:0000313" key="5">
    <source>
        <dbReference type="EnsemblMetazoa" id="XP_022671606"/>
    </source>
</evidence>
<dbReference type="InParanoid" id="A0A7M7KT47"/>